<evidence type="ECO:0000313" key="2">
    <source>
        <dbReference type="Proteomes" id="UP000266089"/>
    </source>
</evidence>
<name>A0A399DXY4_9DEIN</name>
<accession>A0A399DXY4</accession>
<gene>
    <name evidence="1" type="ORF">Mcate_01784</name>
</gene>
<comment type="caution">
    <text evidence="1">The sequence shown here is derived from an EMBL/GenBank/DDBJ whole genome shotgun (WGS) entry which is preliminary data.</text>
</comment>
<dbReference type="AlphaFoldDB" id="A0A399DXY4"/>
<dbReference type="Proteomes" id="UP000266089">
    <property type="component" value="Unassembled WGS sequence"/>
</dbReference>
<dbReference type="EMBL" id="QWKX01000044">
    <property type="protein sequence ID" value="RIH76369.1"/>
    <property type="molecule type" value="Genomic_DNA"/>
</dbReference>
<proteinExistence type="predicted"/>
<evidence type="ECO:0000313" key="1">
    <source>
        <dbReference type="EMBL" id="RIH76369.1"/>
    </source>
</evidence>
<sequence>MDKGRRGLGQGKAHPEIPQLFNFHALKVGRVAATGLRIGDNLGVGKNHVVGGKGAAIVPAHIPAQIEGVNPAIGDAPARGQGRFDLVVGQVVLDQAVEHLVGQVLDGRVNCTVVKKGLRCAGQRQGEAPPSFAGCHTQAGIGRQYLGLSIAQTQSQQNHSYKPNTSFHLYSSIWCLSPGAPHALVRLKYTSGVIGIQVV</sequence>
<protein>
    <submittedName>
        <fullName evidence="1">Uncharacterized protein</fullName>
    </submittedName>
</protein>
<organism evidence="1 2">
    <name type="scientific">Meiothermus taiwanensis</name>
    <dbReference type="NCBI Taxonomy" id="172827"/>
    <lineage>
        <taxon>Bacteria</taxon>
        <taxon>Thermotogati</taxon>
        <taxon>Deinococcota</taxon>
        <taxon>Deinococci</taxon>
        <taxon>Thermales</taxon>
        <taxon>Thermaceae</taxon>
        <taxon>Meiothermus</taxon>
    </lineage>
</organism>
<reference evidence="1 2" key="1">
    <citation type="submission" date="2018-08" db="EMBL/GenBank/DDBJ databases">
        <title>Meiothermus cateniformans JCM 15151 genome sequencing project.</title>
        <authorList>
            <person name="Da Costa M.S."/>
            <person name="Albuquerque L."/>
            <person name="Raposo P."/>
            <person name="Froufe H.J.C."/>
            <person name="Barroso C.S."/>
            <person name="Egas C."/>
        </authorList>
    </citation>
    <scope>NUCLEOTIDE SEQUENCE [LARGE SCALE GENOMIC DNA]</scope>
    <source>
        <strain evidence="1 2">JCM 15151</strain>
    </source>
</reference>